<dbReference type="GO" id="GO:0046983">
    <property type="term" value="F:protein dimerization activity"/>
    <property type="evidence" value="ECO:0007669"/>
    <property type="project" value="InterPro"/>
</dbReference>
<feature type="region of interest" description="Disordered" evidence="1">
    <location>
        <begin position="597"/>
        <end position="648"/>
    </location>
</feature>
<name>A0AAQ3MEU7_VIGMU</name>
<evidence type="ECO:0008006" key="6">
    <source>
        <dbReference type="Google" id="ProtNLM"/>
    </source>
</evidence>
<dbReference type="Proteomes" id="UP001374535">
    <property type="component" value="Chromosome 11"/>
</dbReference>
<sequence>MSETKMQANFCNHNQKSSATTSSNVVKIVISDPRIARFNDLTRRILLGRACESAHPVTFSLPVKMAKRQGEELNHTRIVEKRRIMSVESSSNVDLREEAGRQIARFFYVNAIPLEAAKGEAFQKMVNLIAGPGFKPPSYDELRGKYLKQEVAEIKESIEAHKAEWKKTGCSVLIDDWTNSYGITICNFFVNSPKGTIFLKSLNASENCKTVDGIFAMIDGIVEEVGEENVVQVVTRNESNYRAAGKMLIHRDTVANGRRITSYIYSRSCLVSLLHHFTKGKDLIRPGVTKFATCYLTLKCLHENKGALEKMFTSKQWKSRVFSGTTGGKLVQSLVMDDKFWKSVVVCLVGASPLIKVLHLVSLDQKPVIGFIYDEMKRVKEKIKHAFKSVKKRYMPLWDIIDERWDEETLRPLHATAYYLDPRFHYDPSFEEDFDVKLGLYGSLSKMIAKQDWSKVDHMLEDFKHARNSLGNEIAKIAIKTKNPADWWDSYGSELPELQHFAKRILSLTTNSFGCVDNRNAFDRVHKKRRNRLRQQILKDVLLVMHQAEKSIEYSIDDLSSDDEWITESNENVSNNEESELDDLCLFIPIEDDVADSKDDNGAYVDDLQIHDDDDDVELDEEADVDDEDEASDSTDDVTDRGVFFHTE</sequence>
<dbReference type="InterPro" id="IPR007021">
    <property type="entry name" value="DUF659"/>
</dbReference>
<dbReference type="PANTHER" id="PTHR32166">
    <property type="entry name" value="OSJNBA0013A04.12 PROTEIN"/>
    <property type="match status" value="1"/>
</dbReference>
<feature type="compositionally biased region" description="Acidic residues" evidence="1">
    <location>
        <begin position="612"/>
        <end position="637"/>
    </location>
</feature>
<dbReference type="SUPFAM" id="SSF53098">
    <property type="entry name" value="Ribonuclease H-like"/>
    <property type="match status" value="1"/>
</dbReference>
<protein>
    <recommendedName>
        <fullName evidence="6">DUF659 domain-containing protein</fullName>
    </recommendedName>
</protein>
<dbReference type="Pfam" id="PF04937">
    <property type="entry name" value="DUF659"/>
    <property type="match status" value="1"/>
</dbReference>
<accession>A0AAQ3MEU7</accession>
<evidence type="ECO:0000313" key="4">
    <source>
        <dbReference type="EMBL" id="WVY89781.1"/>
    </source>
</evidence>
<evidence type="ECO:0000256" key="1">
    <source>
        <dbReference type="SAM" id="MobiDB-lite"/>
    </source>
</evidence>
<dbReference type="EMBL" id="CP144690">
    <property type="protein sequence ID" value="WVY89781.1"/>
    <property type="molecule type" value="Genomic_DNA"/>
</dbReference>
<reference evidence="4 5" key="1">
    <citation type="journal article" date="2023" name="Life. Sci Alliance">
        <title>Evolutionary insights into 3D genome organization and epigenetic landscape of Vigna mungo.</title>
        <authorList>
            <person name="Junaid A."/>
            <person name="Singh B."/>
            <person name="Bhatia S."/>
        </authorList>
    </citation>
    <scope>NUCLEOTIDE SEQUENCE [LARGE SCALE GENOMIC DNA]</scope>
    <source>
        <strain evidence="4">Urdbean</strain>
    </source>
</reference>
<feature type="domain" description="DUF659" evidence="2">
    <location>
        <begin position="137"/>
        <end position="251"/>
    </location>
</feature>
<keyword evidence="5" id="KW-1185">Reference proteome</keyword>
<dbReference type="InterPro" id="IPR008906">
    <property type="entry name" value="HATC_C_dom"/>
</dbReference>
<evidence type="ECO:0000259" key="2">
    <source>
        <dbReference type="Pfam" id="PF04937"/>
    </source>
</evidence>
<dbReference type="AlphaFoldDB" id="A0AAQ3MEU7"/>
<gene>
    <name evidence="4" type="ORF">V8G54_035295</name>
</gene>
<evidence type="ECO:0000259" key="3">
    <source>
        <dbReference type="Pfam" id="PF05699"/>
    </source>
</evidence>
<feature type="domain" description="HAT C-terminal dimerisation" evidence="3">
    <location>
        <begin position="480"/>
        <end position="543"/>
    </location>
</feature>
<dbReference type="Pfam" id="PF05699">
    <property type="entry name" value="Dimer_Tnp_hAT"/>
    <property type="match status" value="1"/>
</dbReference>
<organism evidence="4 5">
    <name type="scientific">Vigna mungo</name>
    <name type="common">Black gram</name>
    <name type="synonym">Phaseolus mungo</name>
    <dbReference type="NCBI Taxonomy" id="3915"/>
    <lineage>
        <taxon>Eukaryota</taxon>
        <taxon>Viridiplantae</taxon>
        <taxon>Streptophyta</taxon>
        <taxon>Embryophyta</taxon>
        <taxon>Tracheophyta</taxon>
        <taxon>Spermatophyta</taxon>
        <taxon>Magnoliopsida</taxon>
        <taxon>eudicotyledons</taxon>
        <taxon>Gunneridae</taxon>
        <taxon>Pentapetalae</taxon>
        <taxon>rosids</taxon>
        <taxon>fabids</taxon>
        <taxon>Fabales</taxon>
        <taxon>Fabaceae</taxon>
        <taxon>Papilionoideae</taxon>
        <taxon>50 kb inversion clade</taxon>
        <taxon>NPAAA clade</taxon>
        <taxon>indigoferoid/millettioid clade</taxon>
        <taxon>Phaseoleae</taxon>
        <taxon>Vigna</taxon>
    </lineage>
</organism>
<evidence type="ECO:0000313" key="5">
    <source>
        <dbReference type="Proteomes" id="UP001374535"/>
    </source>
</evidence>
<dbReference type="InterPro" id="IPR012337">
    <property type="entry name" value="RNaseH-like_sf"/>
</dbReference>
<dbReference type="PANTHER" id="PTHR32166:SF122">
    <property type="entry name" value="OS09G0499600 PROTEIN"/>
    <property type="match status" value="1"/>
</dbReference>
<proteinExistence type="predicted"/>